<feature type="compositionally biased region" description="Basic and acidic residues" evidence="1">
    <location>
        <begin position="10"/>
        <end position="26"/>
    </location>
</feature>
<proteinExistence type="predicted"/>
<name>A0A179HQA9_PURLI</name>
<evidence type="ECO:0000313" key="2">
    <source>
        <dbReference type="EMBL" id="OAQ92042.1"/>
    </source>
</evidence>
<dbReference type="Proteomes" id="UP000078340">
    <property type="component" value="Unassembled WGS sequence"/>
</dbReference>
<feature type="region of interest" description="Disordered" evidence="1">
    <location>
        <begin position="1"/>
        <end position="60"/>
    </location>
</feature>
<dbReference type="AlphaFoldDB" id="A0A179HQA9"/>
<accession>A0A179HQA9</accession>
<dbReference type="EMBL" id="LSBI01000003">
    <property type="protein sequence ID" value="OAQ92042.1"/>
    <property type="molecule type" value="Genomic_DNA"/>
</dbReference>
<organism evidence="2 3">
    <name type="scientific">Purpureocillium lilacinum</name>
    <name type="common">Paecilomyces lilacinus</name>
    <dbReference type="NCBI Taxonomy" id="33203"/>
    <lineage>
        <taxon>Eukaryota</taxon>
        <taxon>Fungi</taxon>
        <taxon>Dikarya</taxon>
        <taxon>Ascomycota</taxon>
        <taxon>Pezizomycotina</taxon>
        <taxon>Sordariomycetes</taxon>
        <taxon>Hypocreomycetidae</taxon>
        <taxon>Hypocreales</taxon>
        <taxon>Ophiocordycipitaceae</taxon>
        <taxon>Purpureocillium</taxon>
    </lineage>
</organism>
<reference evidence="2 3" key="1">
    <citation type="submission" date="2016-02" db="EMBL/GenBank/DDBJ databases">
        <title>Biosynthesis of antibiotic leucinostatins and their inhibition on Phytophthora in bio-control Purpureocillium lilacinum.</title>
        <authorList>
            <person name="Wang G."/>
            <person name="Liu Z."/>
            <person name="Lin R."/>
            <person name="Li E."/>
            <person name="Mao Z."/>
            <person name="Ling J."/>
            <person name="Yin W."/>
            <person name="Xie B."/>
        </authorList>
    </citation>
    <scope>NUCLEOTIDE SEQUENCE [LARGE SCALE GENOMIC DNA]</scope>
    <source>
        <strain evidence="2">PLFJ-1</strain>
    </source>
</reference>
<comment type="caution">
    <text evidence="2">The sequence shown here is derived from an EMBL/GenBank/DDBJ whole genome shotgun (WGS) entry which is preliminary data.</text>
</comment>
<evidence type="ECO:0000313" key="3">
    <source>
        <dbReference type="Proteomes" id="UP000078340"/>
    </source>
</evidence>
<evidence type="ECO:0000256" key="1">
    <source>
        <dbReference type="SAM" id="MobiDB-lite"/>
    </source>
</evidence>
<protein>
    <submittedName>
        <fullName evidence="2">Uncharacterized protein</fullName>
    </submittedName>
</protein>
<gene>
    <name evidence="2" type="ORF">VFPFJ_03782</name>
</gene>
<sequence length="163" mass="18203">MTRSSNETSETERARGLGKQKPRDPETSGGRRQRYIEPLDGRPAQPPGCLRPVSSHVSRPPWPRCFQPLDEPCQGRRHPFVVAPPCRLSRRPCLPVDQVISGWWPSGLAAGAAPCKPKGRRGGFCDRSVSRRVWSCSLGSWSLPKRATGDTVGSLMLWFWRKS</sequence>